<dbReference type="InterPro" id="IPR050984">
    <property type="entry name" value="Gfo/Idh/MocA_domain"/>
</dbReference>
<name>A0A1H0F1P3_9HYPH</name>
<evidence type="ECO:0000259" key="5">
    <source>
        <dbReference type="Pfam" id="PF01408"/>
    </source>
</evidence>
<feature type="domain" description="Gfo/Idh/MocA-like oxidoreductase N-terminal" evidence="5">
    <location>
        <begin position="19"/>
        <end position="136"/>
    </location>
</feature>
<dbReference type="Proteomes" id="UP000198793">
    <property type="component" value="Unassembled WGS sequence"/>
</dbReference>
<dbReference type="EMBL" id="FNIT01000002">
    <property type="protein sequence ID" value="SDN88550.1"/>
    <property type="molecule type" value="Genomic_DNA"/>
</dbReference>
<keyword evidence="8" id="KW-1185">Reference proteome</keyword>
<keyword evidence="2" id="KW-0560">Oxidoreductase</keyword>
<sequence length="680" mass="72852">MTRPNAVETSPMSDTATPLRWGIIGTGAIARVFFDAIEQSRAGQLAAVATRGAPSPEIEARFPGARIVSGYDALLADPAIDAVYIATPHPTHVTLAIRAAETGKHALVEKPLGVNAAEAEAAIHAARRAGTFLGEGFMYRFHPQVARLRELIEQREVGEIGLMRASFGFRAELPETHRLLADQHAGGGILDVGGYAMSMARLVAGAREGADFADPVTVAGAGRLGPTGADLVASASLLFANGLVAEVSCSVALAQENRVELQGTHGRILLLNPWMAGGKSADEAMIVVEPTGGAARRIVVEHGQNTYAREIDAVADAVRAGRSEFASPGPTHADTLGNMHALDRWRASIGLTYSFERLETGRPPLSGRPLKQASRRSMPERRMPGVGRPVSAVALGTASFTGATQAFAVMDAYFEAGGALFDTSFWYGANGLADRHLGAWMASRGVRDAVSLIAKGAHTPLCYPDVIGRQLDASLERLRTGRTEIYMMHRDNEDVPVGEFVDAIAREIAAGRIGAYGFSNWSLGRFDEARAYAEGNGLPLPTALSNNFSLAEMLHPVWAGCVSVSDDASKAWLADGRVGVYAWSSQARGFFTERSGPERRDDPELVRSWYGARNFERKRRAEEIGRRTGRSATQVALAYTLHQPFPVVPLIGPLTVAELDDSLQALDLALTPDDVRWLEA</sequence>
<evidence type="ECO:0000259" key="4">
    <source>
        <dbReference type="Pfam" id="PF00248"/>
    </source>
</evidence>
<dbReference type="InterPro" id="IPR036812">
    <property type="entry name" value="NAD(P)_OxRdtase_dom_sf"/>
</dbReference>
<dbReference type="InterPro" id="IPR055170">
    <property type="entry name" value="GFO_IDH_MocA-like_dom"/>
</dbReference>
<dbReference type="Gene3D" id="3.30.360.10">
    <property type="entry name" value="Dihydrodipicolinate Reductase, domain 2"/>
    <property type="match status" value="1"/>
</dbReference>
<dbReference type="PANTHER" id="PTHR22604:SF105">
    <property type="entry name" value="TRANS-1,2-DIHYDROBENZENE-1,2-DIOL DEHYDROGENASE"/>
    <property type="match status" value="1"/>
</dbReference>
<protein>
    <submittedName>
        <fullName evidence="7">Predicted oxidoreductase</fullName>
    </submittedName>
</protein>
<evidence type="ECO:0000259" key="6">
    <source>
        <dbReference type="Pfam" id="PF22725"/>
    </source>
</evidence>
<dbReference type="SUPFAM" id="SSF51430">
    <property type="entry name" value="NAD(P)-linked oxidoreductase"/>
    <property type="match status" value="1"/>
</dbReference>
<dbReference type="Gene3D" id="3.20.20.100">
    <property type="entry name" value="NADP-dependent oxidoreductase domain"/>
    <property type="match status" value="1"/>
</dbReference>
<dbReference type="GO" id="GO:0016491">
    <property type="term" value="F:oxidoreductase activity"/>
    <property type="evidence" value="ECO:0007669"/>
    <property type="project" value="UniProtKB-KW"/>
</dbReference>
<dbReference type="SUPFAM" id="SSF55347">
    <property type="entry name" value="Glyceraldehyde-3-phosphate dehydrogenase-like, C-terminal domain"/>
    <property type="match status" value="1"/>
</dbReference>
<dbReference type="SUPFAM" id="SSF51735">
    <property type="entry name" value="NAD(P)-binding Rossmann-fold domains"/>
    <property type="match status" value="1"/>
</dbReference>
<gene>
    <name evidence="7" type="ORF">SAMN05192530_102318</name>
</gene>
<feature type="region of interest" description="Disordered" evidence="3">
    <location>
        <begin position="362"/>
        <end position="385"/>
    </location>
</feature>
<feature type="domain" description="GFO/IDH/MocA-like oxidoreductase" evidence="6">
    <location>
        <begin position="146"/>
        <end position="268"/>
    </location>
</feature>
<dbReference type="CDD" id="cd19082">
    <property type="entry name" value="AKR_AKR10A1_2"/>
    <property type="match status" value="1"/>
</dbReference>
<accession>A0A1H0F1P3</accession>
<evidence type="ECO:0000256" key="2">
    <source>
        <dbReference type="ARBA" id="ARBA00023002"/>
    </source>
</evidence>
<dbReference type="AlphaFoldDB" id="A0A1H0F1P3"/>
<evidence type="ECO:0000256" key="3">
    <source>
        <dbReference type="SAM" id="MobiDB-lite"/>
    </source>
</evidence>
<dbReference type="GO" id="GO:0000166">
    <property type="term" value="F:nucleotide binding"/>
    <property type="evidence" value="ECO:0007669"/>
    <property type="project" value="InterPro"/>
</dbReference>
<comment type="similarity">
    <text evidence="1">Belongs to the Gfo/Idh/MocA family.</text>
</comment>
<evidence type="ECO:0000313" key="8">
    <source>
        <dbReference type="Proteomes" id="UP000198793"/>
    </source>
</evidence>
<dbReference type="InterPro" id="IPR000683">
    <property type="entry name" value="Gfo/Idh/MocA-like_OxRdtase_N"/>
</dbReference>
<dbReference type="InterPro" id="IPR036291">
    <property type="entry name" value="NAD(P)-bd_dom_sf"/>
</dbReference>
<dbReference type="Pfam" id="PF01408">
    <property type="entry name" value="GFO_IDH_MocA"/>
    <property type="match status" value="1"/>
</dbReference>
<evidence type="ECO:0000313" key="7">
    <source>
        <dbReference type="EMBL" id="SDN88550.1"/>
    </source>
</evidence>
<reference evidence="7 8" key="1">
    <citation type="submission" date="2016-10" db="EMBL/GenBank/DDBJ databases">
        <authorList>
            <person name="de Groot N.N."/>
        </authorList>
    </citation>
    <scope>NUCLEOTIDE SEQUENCE [LARGE SCALE GENOMIC DNA]</scope>
    <source>
        <strain evidence="8">L7-484,KACC 16230,DSM 25025</strain>
    </source>
</reference>
<dbReference type="Pfam" id="PF22725">
    <property type="entry name" value="GFO_IDH_MocA_C3"/>
    <property type="match status" value="1"/>
</dbReference>
<organism evidence="7 8">
    <name type="scientific">Aureimonas jatrophae</name>
    <dbReference type="NCBI Taxonomy" id="1166073"/>
    <lineage>
        <taxon>Bacteria</taxon>
        <taxon>Pseudomonadati</taxon>
        <taxon>Pseudomonadota</taxon>
        <taxon>Alphaproteobacteria</taxon>
        <taxon>Hyphomicrobiales</taxon>
        <taxon>Aurantimonadaceae</taxon>
        <taxon>Aureimonas</taxon>
    </lineage>
</organism>
<dbReference type="PANTHER" id="PTHR22604">
    <property type="entry name" value="OXIDOREDUCTASES"/>
    <property type="match status" value="1"/>
</dbReference>
<dbReference type="InterPro" id="IPR023210">
    <property type="entry name" value="NADP_OxRdtase_dom"/>
</dbReference>
<dbReference type="Gene3D" id="3.40.50.720">
    <property type="entry name" value="NAD(P)-binding Rossmann-like Domain"/>
    <property type="match status" value="1"/>
</dbReference>
<feature type="domain" description="NADP-dependent oxidoreductase" evidence="4">
    <location>
        <begin position="393"/>
        <end position="678"/>
    </location>
</feature>
<evidence type="ECO:0000256" key="1">
    <source>
        <dbReference type="ARBA" id="ARBA00010928"/>
    </source>
</evidence>
<dbReference type="STRING" id="1166073.SAMN05192530_102318"/>
<dbReference type="Pfam" id="PF00248">
    <property type="entry name" value="Aldo_ket_red"/>
    <property type="match status" value="1"/>
</dbReference>
<proteinExistence type="inferred from homology"/>